<evidence type="ECO:0000313" key="4">
    <source>
        <dbReference type="Proteomes" id="UP000468388"/>
    </source>
</evidence>
<evidence type="ECO:0000256" key="1">
    <source>
        <dbReference type="ARBA" id="ARBA00023125"/>
    </source>
</evidence>
<dbReference type="EMBL" id="WRXO01000012">
    <property type="protein sequence ID" value="MVT44680.1"/>
    <property type="molecule type" value="Genomic_DNA"/>
</dbReference>
<comment type="caution">
    <text evidence="3">The sequence shown here is derived from an EMBL/GenBank/DDBJ whole genome shotgun (WGS) entry which is preliminary data.</text>
</comment>
<reference evidence="3 4" key="1">
    <citation type="submission" date="2019-12" db="EMBL/GenBank/DDBJ databases">
        <title>The draft genomic sequence of strain Chitinophaga oryziterrae JCM 16595.</title>
        <authorList>
            <person name="Zhang X."/>
        </authorList>
    </citation>
    <scope>NUCLEOTIDE SEQUENCE [LARGE SCALE GENOMIC DNA]</scope>
    <source>
        <strain evidence="3 4">JCM 16595</strain>
    </source>
</reference>
<keyword evidence="4" id="KW-1185">Reference proteome</keyword>
<evidence type="ECO:0000313" key="3">
    <source>
        <dbReference type="EMBL" id="MVT44680.1"/>
    </source>
</evidence>
<keyword evidence="1" id="KW-0238">DNA-binding</keyword>
<dbReference type="PANTHER" id="PTHR43280">
    <property type="entry name" value="ARAC-FAMILY TRANSCRIPTIONAL REGULATOR"/>
    <property type="match status" value="1"/>
</dbReference>
<dbReference type="RefSeq" id="WP_157303467.1">
    <property type="nucleotide sequence ID" value="NZ_BAAAZB010000018.1"/>
</dbReference>
<gene>
    <name evidence="3" type="ORF">GO495_29070</name>
</gene>
<accession>A0A6N8JHI8</accession>
<dbReference type="AlphaFoldDB" id="A0A6N8JHI8"/>
<organism evidence="3 4">
    <name type="scientific">Chitinophaga oryziterrae</name>
    <dbReference type="NCBI Taxonomy" id="1031224"/>
    <lineage>
        <taxon>Bacteria</taxon>
        <taxon>Pseudomonadati</taxon>
        <taxon>Bacteroidota</taxon>
        <taxon>Chitinophagia</taxon>
        <taxon>Chitinophagales</taxon>
        <taxon>Chitinophagaceae</taxon>
        <taxon>Chitinophaga</taxon>
    </lineage>
</organism>
<name>A0A6N8JHI8_9BACT</name>
<dbReference type="PROSITE" id="PS01124">
    <property type="entry name" value="HTH_ARAC_FAMILY_2"/>
    <property type="match status" value="1"/>
</dbReference>
<evidence type="ECO:0000259" key="2">
    <source>
        <dbReference type="PROSITE" id="PS01124"/>
    </source>
</evidence>
<dbReference type="Gene3D" id="1.10.10.60">
    <property type="entry name" value="Homeodomain-like"/>
    <property type="match status" value="1"/>
</dbReference>
<dbReference type="PANTHER" id="PTHR43280:SF2">
    <property type="entry name" value="HTH-TYPE TRANSCRIPTIONAL REGULATOR EXSA"/>
    <property type="match status" value="1"/>
</dbReference>
<feature type="domain" description="HTH araC/xylS-type" evidence="2">
    <location>
        <begin position="236"/>
        <end position="334"/>
    </location>
</feature>
<dbReference type="InterPro" id="IPR018060">
    <property type="entry name" value="HTH_AraC"/>
</dbReference>
<dbReference type="Proteomes" id="UP000468388">
    <property type="component" value="Unassembled WGS sequence"/>
</dbReference>
<proteinExistence type="predicted"/>
<dbReference type="GO" id="GO:0003700">
    <property type="term" value="F:DNA-binding transcription factor activity"/>
    <property type="evidence" value="ECO:0007669"/>
    <property type="project" value="InterPro"/>
</dbReference>
<dbReference type="GO" id="GO:0043565">
    <property type="term" value="F:sequence-specific DNA binding"/>
    <property type="evidence" value="ECO:0007669"/>
    <property type="project" value="InterPro"/>
</dbReference>
<dbReference type="OrthoDB" id="637213at2"/>
<dbReference type="Pfam" id="PF12833">
    <property type="entry name" value="HTH_18"/>
    <property type="match status" value="1"/>
</dbReference>
<dbReference type="SMART" id="SM00342">
    <property type="entry name" value="HTH_ARAC"/>
    <property type="match status" value="1"/>
</dbReference>
<protein>
    <submittedName>
        <fullName evidence="3">Helix-turn-helix domain-containing protein</fullName>
    </submittedName>
</protein>
<sequence length="335" mass="39082">MVTPLSNSPEKLFYIEREEPSYIPVAAIPEEYLQLILPYAGVYFDRDEHCDMLSQHIQIGPFSFWIQETYANADLTLCPFTPRPIWALHFMYETSVHVELYEDVSFSLEEKECNLFNLVSDLHKVPMEDGQKLTSCHINILPEDLRTLAKEYPALRRLASKKPANITGPINKQPYFINSVCDFLIQKMLTCRHIEMPAHRFLYRCCLDLFTNFAYQDAHASQRYFINDVLNSNAFRQLFDYLEAYPHRNHTIPELGKMFGLETPVLREGFQKNFGMQINAFIKMTKMIMVFELLTEKSTTLSEVAFAAGYKSRLSLDKAFTDYYGCDMEQLRRAM</sequence>